<dbReference type="STRING" id="1437608.GCA_000771645_01038"/>
<keyword evidence="1" id="KW-0812">Transmembrane</keyword>
<keyword evidence="1" id="KW-0472">Membrane</keyword>
<keyword evidence="1" id="KW-1133">Transmembrane helix</keyword>
<evidence type="ECO:0008006" key="4">
    <source>
        <dbReference type="Google" id="ProtNLM"/>
    </source>
</evidence>
<evidence type="ECO:0000256" key="1">
    <source>
        <dbReference type="SAM" id="Phobius"/>
    </source>
</evidence>
<dbReference type="AlphaFoldDB" id="A0A086ZS12"/>
<organism evidence="2 3">
    <name type="scientific">Bifidobacterium biavatii DSM 23969</name>
    <dbReference type="NCBI Taxonomy" id="1437608"/>
    <lineage>
        <taxon>Bacteria</taxon>
        <taxon>Bacillati</taxon>
        <taxon>Actinomycetota</taxon>
        <taxon>Actinomycetes</taxon>
        <taxon>Bifidobacteriales</taxon>
        <taxon>Bifidobacteriaceae</taxon>
        <taxon>Bifidobacterium</taxon>
    </lineage>
</organism>
<gene>
    <name evidence="2" type="ORF">BBIA_2093</name>
</gene>
<feature type="transmembrane region" description="Helical" evidence="1">
    <location>
        <begin position="262"/>
        <end position="282"/>
    </location>
</feature>
<sequence>MTEPSSSSHDARPSRQIARVKARIAAREAWRSIVSGTSHTFAATLVLALGIALLFGMDLAQTNRLINESRTYAQSGAATVTITLRHGIDGAACEGLAGVNGVQAAGALRQADRKITFATLPSTGIPTYETTPGAVGLFSPALADDGDGMGVILSSDVADALGAQAGRTMALKGSGRVRVRGVYEYPDDGRDSQYSYAVLEPVNSAQPFDVCMVRTWPVPDSIDTLVYLAANVTSKEQRPQVSQLNTRFGSTPPSANLFNERLTAFAPWVMLVVAFALGFVMIRVRRLEFASALHAGLPKGVLVLQVLLELFAAALLAMLLCSPLAAWVWLTCDPANAPALYDTLLRVPAAGFAGLLLGGFVAILLTRERQLFAYFKNR</sequence>
<dbReference type="EMBL" id="JGYN01000025">
    <property type="protein sequence ID" value="KFI49312.1"/>
    <property type="molecule type" value="Genomic_DNA"/>
</dbReference>
<dbReference type="RefSeq" id="WP_033494829.1">
    <property type="nucleotide sequence ID" value="NZ_JDUU01000020.1"/>
</dbReference>
<feature type="transmembrane region" description="Helical" evidence="1">
    <location>
        <begin position="41"/>
        <end position="60"/>
    </location>
</feature>
<keyword evidence="3" id="KW-1185">Reference proteome</keyword>
<evidence type="ECO:0000313" key="2">
    <source>
        <dbReference type="EMBL" id="KFI49312.1"/>
    </source>
</evidence>
<dbReference type="eggNOG" id="ENOG5032RIC">
    <property type="taxonomic scope" value="Bacteria"/>
</dbReference>
<feature type="transmembrane region" description="Helical" evidence="1">
    <location>
        <begin position="302"/>
        <end position="329"/>
    </location>
</feature>
<feature type="transmembrane region" description="Helical" evidence="1">
    <location>
        <begin position="349"/>
        <end position="366"/>
    </location>
</feature>
<proteinExistence type="predicted"/>
<dbReference type="Proteomes" id="UP000029108">
    <property type="component" value="Unassembled WGS sequence"/>
</dbReference>
<protein>
    <recommendedName>
        <fullName evidence="4">ABC transporter permease</fullName>
    </recommendedName>
</protein>
<accession>A0A086ZS12</accession>
<reference evidence="2 3" key="1">
    <citation type="submission" date="2014-03" db="EMBL/GenBank/DDBJ databases">
        <title>Genomics of Bifidobacteria.</title>
        <authorList>
            <person name="Ventura M."/>
            <person name="Milani C."/>
            <person name="Lugli G.A."/>
        </authorList>
    </citation>
    <scope>NUCLEOTIDE SEQUENCE [LARGE SCALE GENOMIC DNA]</scope>
    <source>
        <strain evidence="2 3">DSM 23969</strain>
    </source>
</reference>
<name>A0A086ZS12_9BIFI</name>
<comment type="caution">
    <text evidence="2">The sequence shown here is derived from an EMBL/GenBank/DDBJ whole genome shotgun (WGS) entry which is preliminary data.</text>
</comment>
<evidence type="ECO:0000313" key="3">
    <source>
        <dbReference type="Proteomes" id="UP000029108"/>
    </source>
</evidence>
<dbReference type="OrthoDB" id="3716589at2"/>